<keyword evidence="2" id="KW-0808">Transferase</keyword>
<dbReference type="PRINTS" id="PR00508">
    <property type="entry name" value="S21N4MTFRASE"/>
</dbReference>
<dbReference type="InterPro" id="IPR001091">
    <property type="entry name" value="RM_Methyltransferase"/>
</dbReference>
<evidence type="ECO:0000313" key="4">
    <source>
        <dbReference type="EMBL" id="KFB90848.1"/>
    </source>
</evidence>
<gene>
    <name evidence="4" type="ORF">GTGU_04798</name>
</gene>
<dbReference type="GO" id="GO:0032259">
    <property type="term" value="P:methylation"/>
    <property type="evidence" value="ECO:0007669"/>
    <property type="project" value="UniProtKB-KW"/>
</dbReference>
<keyword evidence="1 4" id="KW-0489">Methyltransferase</keyword>
<sequence>SDWRQLPVMTDVIQAGGVLWRGIVVWDKTASARAPHTGYFRHQAEYIVWGSTGMLEKVPGGPFPGVITERVKPAEKLHMTGKPVRVMDELVRPLADNARVLDPFMGSGTTALPVLARGGSFTGIEL</sequence>
<name>A0A084Z054_9ENTR</name>
<feature type="domain" description="DNA methylase N-4/N-6" evidence="3">
    <location>
        <begin position="71"/>
        <end position="125"/>
    </location>
</feature>
<dbReference type="InterPro" id="IPR002941">
    <property type="entry name" value="DNA_methylase_N4/N6"/>
</dbReference>
<comment type="caution">
    <text evidence="4">The sequence shown here is derived from an EMBL/GenBank/DDBJ whole genome shotgun (WGS) entry which is preliminary data.</text>
</comment>
<dbReference type="Gene3D" id="3.40.50.150">
    <property type="entry name" value="Vaccinia Virus protein VP39"/>
    <property type="match status" value="1"/>
</dbReference>
<protein>
    <submittedName>
        <fullName evidence="4">DNA methylase</fullName>
    </submittedName>
</protein>
<dbReference type="InterPro" id="IPR029063">
    <property type="entry name" value="SAM-dependent_MTases_sf"/>
</dbReference>
<keyword evidence="5" id="KW-1185">Reference proteome</keyword>
<feature type="non-terminal residue" evidence="4">
    <location>
        <position position="126"/>
    </location>
</feature>
<dbReference type="SUPFAM" id="SSF53335">
    <property type="entry name" value="S-adenosyl-L-methionine-dependent methyltransferases"/>
    <property type="match status" value="1"/>
</dbReference>
<feature type="non-terminal residue" evidence="4">
    <location>
        <position position="1"/>
    </location>
</feature>
<accession>A0A084Z054</accession>
<dbReference type="GO" id="GO:0003677">
    <property type="term" value="F:DNA binding"/>
    <property type="evidence" value="ECO:0007669"/>
    <property type="project" value="InterPro"/>
</dbReference>
<evidence type="ECO:0000313" key="5">
    <source>
        <dbReference type="Proteomes" id="UP000028630"/>
    </source>
</evidence>
<dbReference type="Pfam" id="PF01555">
    <property type="entry name" value="N6_N4_Mtase"/>
    <property type="match status" value="1"/>
</dbReference>
<organism evidence="4 5">
    <name type="scientific">Trabulsiella guamensis ATCC 49490</name>
    <dbReference type="NCBI Taxonomy" id="1005994"/>
    <lineage>
        <taxon>Bacteria</taxon>
        <taxon>Pseudomonadati</taxon>
        <taxon>Pseudomonadota</taxon>
        <taxon>Gammaproteobacteria</taxon>
        <taxon>Enterobacterales</taxon>
        <taxon>Enterobacteriaceae</taxon>
        <taxon>Trabulsiella</taxon>
    </lineage>
</organism>
<dbReference type="Proteomes" id="UP000028630">
    <property type="component" value="Unassembled WGS sequence"/>
</dbReference>
<evidence type="ECO:0000256" key="1">
    <source>
        <dbReference type="ARBA" id="ARBA00022603"/>
    </source>
</evidence>
<evidence type="ECO:0000259" key="3">
    <source>
        <dbReference type="Pfam" id="PF01555"/>
    </source>
</evidence>
<dbReference type="RefSeq" id="WP_038163952.1">
    <property type="nucleotide sequence ID" value="NZ_JMTB01000237.1"/>
</dbReference>
<dbReference type="AlphaFoldDB" id="A0A084Z054"/>
<proteinExistence type="predicted"/>
<dbReference type="EMBL" id="JMTB01000237">
    <property type="protein sequence ID" value="KFB90848.1"/>
    <property type="molecule type" value="Genomic_DNA"/>
</dbReference>
<reference evidence="5" key="1">
    <citation type="submission" date="2014-05" db="EMBL/GenBank/DDBJ databases">
        <title>ATOL: Assembling a taxonomically balanced genome-scale reconstruction of the evolutionary history of the Enterobacteriaceae.</title>
        <authorList>
            <person name="Plunkett G. III"/>
            <person name="Neeno-Eckwall E.C."/>
            <person name="Glasner J.D."/>
            <person name="Perna N.T."/>
        </authorList>
    </citation>
    <scope>NUCLEOTIDE SEQUENCE [LARGE SCALE GENOMIC DNA]</scope>
    <source>
        <strain evidence="5">ATCC 49490</strain>
    </source>
</reference>
<dbReference type="eggNOG" id="COG0863">
    <property type="taxonomic scope" value="Bacteria"/>
</dbReference>
<evidence type="ECO:0000256" key="2">
    <source>
        <dbReference type="ARBA" id="ARBA00022679"/>
    </source>
</evidence>
<dbReference type="GO" id="GO:0008170">
    <property type="term" value="F:N-methyltransferase activity"/>
    <property type="evidence" value="ECO:0007669"/>
    <property type="project" value="InterPro"/>
</dbReference>